<sequence>MKLLSLLPLLGLAAAQSDGNPHNWDRTRRCDHTDYSPACGPCEGIGGIPTSDDDYTPTTCEVTGNATDVPSDQLVRPVWGEKWQVDPYFEVLIGKKTDPFCFSVIPSNDSVGELCYRADYGQQYYDVGGDSGALRFDLNSKTVVGNITSKIIHKDTNFWIVNKFPWYAAGVHQCICSQVREGGASGNKLMYPVNPNWTEQMFYIGREKIGIEYTGTTQELEHWAFGPHHLWSTVDKGEIIRMWQPFNGLQIFPEGTNRIEQDQDMFEDPPPECKKDGGALFRVKCSDEGYPMTEEEEKAVEINKIDKARAVEPVPRQAFKGSDFENMANVLNGWLEEGDHETRACALWSTEELQQLQAMIYLAKHSEFDEIYQSVDDNRRMRKDFADIEEDWAQLNALLEGVEDDHIAHDIRRDGHCHEAVMWFVHHLTTDVKKMFADAGVVVPLLSLAPHSEPPAGADSAHKAAHAVYQEQVTCSSCHAQY</sequence>
<reference evidence="2 3" key="1">
    <citation type="journal article" date="2023" name="Commun. Biol.">
        <title>Genome analysis of Parmales, the sister group of diatoms, reveals the evolutionary specialization of diatoms from phago-mixotrophs to photoautotrophs.</title>
        <authorList>
            <person name="Ban H."/>
            <person name="Sato S."/>
            <person name="Yoshikawa S."/>
            <person name="Yamada K."/>
            <person name="Nakamura Y."/>
            <person name="Ichinomiya M."/>
            <person name="Sato N."/>
            <person name="Blanc-Mathieu R."/>
            <person name="Endo H."/>
            <person name="Kuwata A."/>
            <person name="Ogata H."/>
        </authorList>
    </citation>
    <scope>NUCLEOTIDE SEQUENCE [LARGE SCALE GENOMIC DNA]</scope>
</reference>
<protein>
    <submittedName>
        <fullName evidence="2">Uncharacterized protein</fullName>
    </submittedName>
</protein>
<evidence type="ECO:0000256" key="1">
    <source>
        <dbReference type="SAM" id="SignalP"/>
    </source>
</evidence>
<organism evidence="2 3">
    <name type="scientific">Tetraparma gracilis</name>
    <dbReference type="NCBI Taxonomy" id="2962635"/>
    <lineage>
        <taxon>Eukaryota</taxon>
        <taxon>Sar</taxon>
        <taxon>Stramenopiles</taxon>
        <taxon>Ochrophyta</taxon>
        <taxon>Bolidophyceae</taxon>
        <taxon>Parmales</taxon>
        <taxon>Triparmaceae</taxon>
        <taxon>Tetraparma</taxon>
    </lineage>
</organism>
<proteinExistence type="predicted"/>
<keyword evidence="1" id="KW-0732">Signal</keyword>
<gene>
    <name evidence="2" type="ORF">TeGR_g6081</name>
</gene>
<dbReference type="Proteomes" id="UP001165060">
    <property type="component" value="Unassembled WGS sequence"/>
</dbReference>
<evidence type="ECO:0000313" key="3">
    <source>
        <dbReference type="Proteomes" id="UP001165060"/>
    </source>
</evidence>
<evidence type="ECO:0000313" key="2">
    <source>
        <dbReference type="EMBL" id="GMI52590.1"/>
    </source>
</evidence>
<feature type="signal peptide" evidence="1">
    <location>
        <begin position="1"/>
        <end position="15"/>
    </location>
</feature>
<comment type="caution">
    <text evidence="2">The sequence shown here is derived from an EMBL/GenBank/DDBJ whole genome shotgun (WGS) entry which is preliminary data.</text>
</comment>
<dbReference type="EMBL" id="BRYB01006595">
    <property type="protein sequence ID" value="GMI52590.1"/>
    <property type="molecule type" value="Genomic_DNA"/>
</dbReference>
<keyword evidence="3" id="KW-1185">Reference proteome</keyword>
<feature type="chain" id="PRO_5045913711" evidence="1">
    <location>
        <begin position="16"/>
        <end position="482"/>
    </location>
</feature>
<name>A0ABQ6NBH9_9STRA</name>
<accession>A0ABQ6NBH9</accession>